<dbReference type="SUPFAM" id="SSF51735">
    <property type="entry name" value="NAD(P)-binding Rossmann-fold domains"/>
    <property type="match status" value="1"/>
</dbReference>
<keyword evidence="3" id="KW-1185">Reference proteome</keyword>
<evidence type="ECO:0000313" key="2">
    <source>
        <dbReference type="EMBL" id="WTW28646.1"/>
    </source>
</evidence>
<dbReference type="PANTHER" id="PTHR43162">
    <property type="match status" value="1"/>
</dbReference>
<reference evidence="2 3" key="1">
    <citation type="submission" date="2022-10" db="EMBL/GenBank/DDBJ databases">
        <title>The complete genomes of actinobacterial strains from the NBC collection.</title>
        <authorList>
            <person name="Joergensen T.S."/>
            <person name="Alvarez Arevalo M."/>
            <person name="Sterndorff E.B."/>
            <person name="Faurdal D."/>
            <person name="Vuksanovic O."/>
            <person name="Mourched A.-S."/>
            <person name="Charusanti P."/>
            <person name="Shaw S."/>
            <person name="Blin K."/>
            <person name="Weber T."/>
        </authorList>
    </citation>
    <scope>NUCLEOTIDE SEQUENCE [LARGE SCALE GENOMIC DNA]</scope>
    <source>
        <strain evidence="2 3">NBC_00017</strain>
    </source>
</reference>
<dbReference type="InterPro" id="IPR036291">
    <property type="entry name" value="NAD(P)-bd_dom_sf"/>
</dbReference>
<evidence type="ECO:0000313" key="3">
    <source>
        <dbReference type="Proteomes" id="UP001621512"/>
    </source>
</evidence>
<protein>
    <submittedName>
        <fullName evidence="2">NAD(P)H-binding protein</fullName>
    </submittedName>
</protein>
<dbReference type="Gene3D" id="3.90.25.10">
    <property type="entry name" value="UDP-galactose 4-epimerase, domain 1"/>
    <property type="match status" value="1"/>
</dbReference>
<dbReference type="Proteomes" id="UP001621512">
    <property type="component" value="Chromosome"/>
</dbReference>
<sequence>MSDEMILVTGATGKTGRRVVRMLQQRGVTVRAASRSGTPSFDWTDRSTWEPALRGVTGMYLVAPGLGSPQAAEHIAAFARRASAAGSRRAVLLSVPEGGADQEHVLAAEQALEHAGLDWTVLRPRWFFQNFSEDFLHDPVMSGEVRLPAGDGKEAFVDAEDIAEVAVAALTEAGHAGWHYELSGPRLMTFGDAVAEIARATGRDLRYVPLTAEAYADEQRAQGVPEEWVQLSAGLYDYVRSGGLASLSDGVQRALGRAPRDFSEYAGLAARQGVWNI</sequence>
<accession>A0ABZ1ML46</accession>
<organism evidence="2 3">
    <name type="scientific">Streptomyces purpurascens</name>
    <dbReference type="NCBI Taxonomy" id="1924"/>
    <lineage>
        <taxon>Bacteria</taxon>
        <taxon>Bacillati</taxon>
        <taxon>Actinomycetota</taxon>
        <taxon>Actinomycetes</taxon>
        <taxon>Kitasatosporales</taxon>
        <taxon>Streptomycetaceae</taxon>
        <taxon>Streptomyces</taxon>
    </lineage>
</organism>
<dbReference type="Pfam" id="PF13460">
    <property type="entry name" value="NAD_binding_10"/>
    <property type="match status" value="1"/>
</dbReference>
<dbReference type="PANTHER" id="PTHR43162:SF1">
    <property type="entry name" value="PRESTALK A DIFFERENTIATION PROTEIN A"/>
    <property type="match status" value="1"/>
</dbReference>
<proteinExistence type="predicted"/>
<dbReference type="EMBL" id="CP108341">
    <property type="protein sequence ID" value="WTW28646.1"/>
    <property type="molecule type" value="Genomic_DNA"/>
</dbReference>
<dbReference type="Gene3D" id="3.40.50.720">
    <property type="entry name" value="NAD(P)-binding Rossmann-like Domain"/>
    <property type="match status" value="1"/>
</dbReference>
<dbReference type="InterPro" id="IPR051604">
    <property type="entry name" value="Ergot_Alk_Oxidoreductase"/>
</dbReference>
<evidence type="ECO:0000259" key="1">
    <source>
        <dbReference type="Pfam" id="PF13460"/>
    </source>
</evidence>
<dbReference type="RefSeq" id="WP_405506610.1">
    <property type="nucleotide sequence ID" value="NZ_CP108341.1"/>
</dbReference>
<dbReference type="InterPro" id="IPR016040">
    <property type="entry name" value="NAD(P)-bd_dom"/>
</dbReference>
<name>A0ABZ1ML46_STREF</name>
<feature type="domain" description="NAD(P)-binding" evidence="1">
    <location>
        <begin position="10"/>
        <end position="172"/>
    </location>
</feature>
<gene>
    <name evidence="2" type="ORF">OHU35_22525</name>
</gene>